<dbReference type="GO" id="GO:0032259">
    <property type="term" value="P:methylation"/>
    <property type="evidence" value="ECO:0007669"/>
    <property type="project" value="UniProtKB-KW"/>
</dbReference>
<reference evidence="2 3" key="1">
    <citation type="submission" date="2019-03" db="EMBL/GenBank/DDBJ databases">
        <title>Genomic Encyclopedia of Archaeal and Bacterial Type Strains, Phase II (KMG-II): from individual species to whole genera.</title>
        <authorList>
            <person name="Goeker M."/>
        </authorList>
    </citation>
    <scope>NUCLEOTIDE SEQUENCE [LARGE SCALE GENOMIC DNA]</scope>
    <source>
        <strain evidence="2 3">ATCC 25309</strain>
    </source>
</reference>
<keyword evidence="3" id="KW-1185">Reference proteome</keyword>
<dbReference type="EMBL" id="SOCA01000004">
    <property type="protein sequence ID" value="TDU70668.1"/>
    <property type="molecule type" value="Genomic_DNA"/>
</dbReference>
<protein>
    <submittedName>
        <fullName evidence="2">Methyltransferase family protein</fullName>
    </submittedName>
</protein>
<dbReference type="AlphaFoldDB" id="A0A4R7RZX9"/>
<dbReference type="Gene3D" id="3.40.50.150">
    <property type="entry name" value="Vaccinia Virus protein VP39"/>
    <property type="match status" value="1"/>
</dbReference>
<dbReference type="InterPro" id="IPR029063">
    <property type="entry name" value="SAM-dependent_MTases_sf"/>
</dbReference>
<keyword evidence="2" id="KW-0489">Methyltransferase</keyword>
<dbReference type="GO" id="GO:0008757">
    <property type="term" value="F:S-adenosylmethionine-dependent methyltransferase activity"/>
    <property type="evidence" value="ECO:0007669"/>
    <property type="project" value="InterPro"/>
</dbReference>
<feature type="domain" description="Methyltransferase type 11" evidence="1">
    <location>
        <begin position="143"/>
        <end position="193"/>
    </location>
</feature>
<sequence length="273" mass="30062">MALDESNTFESLYSQGQAIRRFPDEEVVALCGRQRGFSVGLDLGAGSGRNLIPFLLSVRCQGFVIASDLAPSGLKSLADWFCNHGAVKVTPQELLTDAAELYSNIQVTGDHCIYAIQRRASGGMDPLDLCSIGADSETIYLITLCAPMQHLFLNKDSVDIIVNRGSIFYLNSDDIQKCIFVMYSILKPGGTCLVSFKSDHDGRFLTGAKQPESPTVRIVNEGAQLGLKLEFFDLERVNRSMSIFQNIKVGHVEILHPTASYAYADWIVYGYKS</sequence>
<comment type="caution">
    <text evidence="2">The sequence shown here is derived from an EMBL/GenBank/DDBJ whole genome shotgun (WGS) entry which is preliminary data.</text>
</comment>
<proteinExistence type="predicted"/>
<evidence type="ECO:0000259" key="1">
    <source>
        <dbReference type="Pfam" id="PF08241"/>
    </source>
</evidence>
<evidence type="ECO:0000313" key="2">
    <source>
        <dbReference type="EMBL" id="TDU70668.1"/>
    </source>
</evidence>
<dbReference type="RefSeq" id="WP_133795764.1">
    <property type="nucleotide sequence ID" value="NZ_SOCA01000004.1"/>
</dbReference>
<dbReference type="InterPro" id="IPR013216">
    <property type="entry name" value="Methyltransf_11"/>
</dbReference>
<keyword evidence="2" id="KW-0808">Transferase</keyword>
<gene>
    <name evidence="2" type="ORF">EI77_02716</name>
</gene>
<name>A0A4R7RZX9_9BACT</name>
<accession>A0A4R7RZX9</accession>
<evidence type="ECO:0000313" key="3">
    <source>
        <dbReference type="Proteomes" id="UP000295662"/>
    </source>
</evidence>
<dbReference type="SUPFAM" id="SSF53335">
    <property type="entry name" value="S-adenosyl-L-methionine-dependent methyltransferases"/>
    <property type="match status" value="1"/>
</dbReference>
<dbReference type="Pfam" id="PF08241">
    <property type="entry name" value="Methyltransf_11"/>
    <property type="match status" value="1"/>
</dbReference>
<dbReference type="Proteomes" id="UP000295662">
    <property type="component" value="Unassembled WGS sequence"/>
</dbReference>
<organism evidence="2 3">
    <name type="scientific">Prosthecobacter fusiformis</name>
    <dbReference type="NCBI Taxonomy" id="48464"/>
    <lineage>
        <taxon>Bacteria</taxon>
        <taxon>Pseudomonadati</taxon>
        <taxon>Verrucomicrobiota</taxon>
        <taxon>Verrucomicrobiia</taxon>
        <taxon>Verrucomicrobiales</taxon>
        <taxon>Verrucomicrobiaceae</taxon>
        <taxon>Prosthecobacter</taxon>
    </lineage>
</organism>